<dbReference type="EMBL" id="JAMD01000006">
    <property type="protein sequence ID" value="KEJ95548.1"/>
    <property type="molecule type" value="Genomic_DNA"/>
</dbReference>
<keyword evidence="5" id="KW-0472">Membrane</keyword>
<accession>A0A073IYY5</accession>
<dbReference type="InterPro" id="IPR044527">
    <property type="entry name" value="NrtA/CpmA_ABC-bd_dom"/>
</dbReference>
<dbReference type="GO" id="GO:0012505">
    <property type="term" value="C:endomembrane system"/>
    <property type="evidence" value="ECO:0007669"/>
    <property type="project" value="UniProtKB-SubCell"/>
</dbReference>
<dbReference type="AlphaFoldDB" id="A0A073IYY5"/>
<dbReference type="Proteomes" id="UP000027746">
    <property type="component" value="Unassembled WGS sequence"/>
</dbReference>
<sequence length="450" mass="48927">MKHFSALLLSTTLLAAPAFAEMLELEKDELKLGFIKLTDMAPLAVAYENGYFLDEGLFVTLEAQANWKVLLDGVIGGQLDGAHMLAGQPLAATIGYGTEAHIITPFSMDLNGNGITVSNSVWEQMKPNIPTNADGLPQHPISASALLPVVESYRAAGKPFNMGMVFPVSTHNYELRYWLAAGGLNPGLYSPADTSGQIGADVFLSVTPPPQMPATLEAGTIDGYCVGEPWNQQAVVKGIGVPVITDYELWKNNPEKVFGITAEFAEKYPNTTLALTKALIRAAIWLDENENANREAAVEILSRPEYVGADAEVIAASMTGTFEYEPGDVREVPDFNVFFRYNATYPFYSDAVWYLTQMRRWGQIAETKDDAWFDETARSVYRPDIYLDAARLLVDEGNAAEADFPWDSDGYKAPTPAADVIDGIPFDGKAPNAYIDSLPIGLKSGEVVGG</sequence>
<feature type="signal peptide" evidence="6">
    <location>
        <begin position="1"/>
        <end position="20"/>
    </location>
</feature>
<evidence type="ECO:0000256" key="6">
    <source>
        <dbReference type="SAM" id="SignalP"/>
    </source>
</evidence>
<proteinExistence type="predicted"/>
<evidence type="ECO:0000256" key="1">
    <source>
        <dbReference type="ARBA" id="ARBA00004308"/>
    </source>
</evidence>
<dbReference type="PANTHER" id="PTHR30024:SF43">
    <property type="entry name" value="BLL4572 PROTEIN"/>
    <property type="match status" value="1"/>
</dbReference>
<keyword evidence="6" id="KW-0732">Signal</keyword>
<keyword evidence="8" id="KW-1185">Reference proteome</keyword>
<evidence type="ECO:0000256" key="5">
    <source>
        <dbReference type="ARBA" id="ARBA00023136"/>
    </source>
</evidence>
<keyword evidence="3" id="KW-1003">Cell membrane</keyword>
<dbReference type="OrthoDB" id="570524at2"/>
<keyword evidence="4" id="KW-0997">Cell inner membrane</keyword>
<gene>
    <name evidence="7" type="ORF">SUH3_21420</name>
</gene>
<dbReference type="PANTHER" id="PTHR30024">
    <property type="entry name" value="ALIPHATIC SULFONATES-BINDING PROTEIN-RELATED"/>
    <property type="match status" value="1"/>
</dbReference>
<dbReference type="CDD" id="cd13553">
    <property type="entry name" value="PBP2_NrtA_CpmA_like"/>
    <property type="match status" value="1"/>
</dbReference>
<name>A0A073IYY5_9RHOB</name>
<dbReference type="RefSeq" id="WP_037926874.1">
    <property type="nucleotide sequence ID" value="NZ_CP054599.1"/>
</dbReference>
<evidence type="ECO:0000313" key="7">
    <source>
        <dbReference type="EMBL" id="KEJ95548.1"/>
    </source>
</evidence>
<comment type="caution">
    <text evidence="7">The sequence shown here is derived from an EMBL/GenBank/DDBJ whole genome shotgun (WGS) entry which is preliminary data.</text>
</comment>
<feature type="chain" id="PRO_5001690148" evidence="6">
    <location>
        <begin position="21"/>
        <end position="450"/>
    </location>
</feature>
<protein>
    <submittedName>
        <fullName evidence="7">Nitrate ABC transporter substrate-binding protein</fullName>
    </submittedName>
</protein>
<keyword evidence="2" id="KW-0813">Transport</keyword>
<evidence type="ECO:0000256" key="2">
    <source>
        <dbReference type="ARBA" id="ARBA00022448"/>
    </source>
</evidence>
<evidence type="ECO:0000256" key="3">
    <source>
        <dbReference type="ARBA" id="ARBA00022475"/>
    </source>
</evidence>
<dbReference type="Gene3D" id="3.40.190.10">
    <property type="entry name" value="Periplasmic binding protein-like II"/>
    <property type="match status" value="2"/>
</dbReference>
<organism evidence="7 8">
    <name type="scientific">Pseudosulfitobacter pseudonitzschiae</name>
    <dbReference type="NCBI Taxonomy" id="1402135"/>
    <lineage>
        <taxon>Bacteria</taxon>
        <taxon>Pseudomonadati</taxon>
        <taxon>Pseudomonadota</taxon>
        <taxon>Alphaproteobacteria</taxon>
        <taxon>Rhodobacterales</taxon>
        <taxon>Roseobacteraceae</taxon>
        <taxon>Pseudosulfitobacter</taxon>
    </lineage>
</organism>
<dbReference type="GeneID" id="68871504"/>
<dbReference type="Pfam" id="PF13379">
    <property type="entry name" value="NMT1_2"/>
    <property type="match status" value="1"/>
</dbReference>
<dbReference type="SUPFAM" id="SSF53850">
    <property type="entry name" value="Periplasmic binding protein-like II"/>
    <property type="match status" value="1"/>
</dbReference>
<evidence type="ECO:0000313" key="8">
    <source>
        <dbReference type="Proteomes" id="UP000027746"/>
    </source>
</evidence>
<evidence type="ECO:0000256" key="4">
    <source>
        <dbReference type="ARBA" id="ARBA00022519"/>
    </source>
</evidence>
<comment type="subcellular location">
    <subcellularLocation>
        <location evidence="1">Endomembrane system</location>
    </subcellularLocation>
</comment>
<reference evidence="7 8" key="1">
    <citation type="submission" date="2014-01" db="EMBL/GenBank/DDBJ databases">
        <title>Sulfitobacter sp. H3 (MCCC 1A00686) Genome Sequencing.</title>
        <authorList>
            <person name="Lai Q."/>
            <person name="Hong Z."/>
        </authorList>
    </citation>
    <scope>NUCLEOTIDE SEQUENCE [LARGE SCALE GENOMIC DNA]</scope>
    <source>
        <strain evidence="7 8">H3</strain>
    </source>
</reference>